<organism evidence="1 2">
    <name type="scientific">Crucibulum laeve</name>
    <dbReference type="NCBI Taxonomy" id="68775"/>
    <lineage>
        <taxon>Eukaryota</taxon>
        <taxon>Fungi</taxon>
        <taxon>Dikarya</taxon>
        <taxon>Basidiomycota</taxon>
        <taxon>Agaricomycotina</taxon>
        <taxon>Agaricomycetes</taxon>
        <taxon>Agaricomycetidae</taxon>
        <taxon>Agaricales</taxon>
        <taxon>Agaricineae</taxon>
        <taxon>Nidulariaceae</taxon>
        <taxon>Crucibulum</taxon>
    </lineage>
</organism>
<dbReference type="Proteomes" id="UP000308652">
    <property type="component" value="Unassembled WGS sequence"/>
</dbReference>
<dbReference type="AlphaFoldDB" id="A0A5C3LFS5"/>
<evidence type="ECO:0000313" key="1">
    <source>
        <dbReference type="EMBL" id="TFK31562.1"/>
    </source>
</evidence>
<reference evidence="1 2" key="1">
    <citation type="journal article" date="2019" name="Nat. Ecol. Evol.">
        <title>Megaphylogeny resolves global patterns of mushroom evolution.</title>
        <authorList>
            <person name="Varga T."/>
            <person name="Krizsan K."/>
            <person name="Foldi C."/>
            <person name="Dima B."/>
            <person name="Sanchez-Garcia M."/>
            <person name="Sanchez-Ramirez S."/>
            <person name="Szollosi G.J."/>
            <person name="Szarkandi J.G."/>
            <person name="Papp V."/>
            <person name="Albert L."/>
            <person name="Andreopoulos W."/>
            <person name="Angelini C."/>
            <person name="Antonin V."/>
            <person name="Barry K.W."/>
            <person name="Bougher N.L."/>
            <person name="Buchanan P."/>
            <person name="Buyck B."/>
            <person name="Bense V."/>
            <person name="Catcheside P."/>
            <person name="Chovatia M."/>
            <person name="Cooper J."/>
            <person name="Damon W."/>
            <person name="Desjardin D."/>
            <person name="Finy P."/>
            <person name="Geml J."/>
            <person name="Haridas S."/>
            <person name="Hughes K."/>
            <person name="Justo A."/>
            <person name="Karasinski D."/>
            <person name="Kautmanova I."/>
            <person name="Kiss B."/>
            <person name="Kocsube S."/>
            <person name="Kotiranta H."/>
            <person name="LaButti K.M."/>
            <person name="Lechner B.E."/>
            <person name="Liimatainen K."/>
            <person name="Lipzen A."/>
            <person name="Lukacs Z."/>
            <person name="Mihaltcheva S."/>
            <person name="Morgado L.N."/>
            <person name="Niskanen T."/>
            <person name="Noordeloos M.E."/>
            <person name="Ohm R.A."/>
            <person name="Ortiz-Santana B."/>
            <person name="Ovrebo C."/>
            <person name="Racz N."/>
            <person name="Riley R."/>
            <person name="Savchenko A."/>
            <person name="Shiryaev A."/>
            <person name="Soop K."/>
            <person name="Spirin V."/>
            <person name="Szebenyi C."/>
            <person name="Tomsovsky M."/>
            <person name="Tulloss R.E."/>
            <person name="Uehling J."/>
            <person name="Grigoriev I.V."/>
            <person name="Vagvolgyi C."/>
            <person name="Papp T."/>
            <person name="Martin F.M."/>
            <person name="Miettinen O."/>
            <person name="Hibbett D.S."/>
            <person name="Nagy L.G."/>
        </authorList>
    </citation>
    <scope>NUCLEOTIDE SEQUENCE [LARGE SCALE GENOMIC DNA]</scope>
    <source>
        <strain evidence="1 2">CBS 166.37</strain>
    </source>
</reference>
<proteinExistence type="predicted"/>
<evidence type="ECO:0000313" key="2">
    <source>
        <dbReference type="Proteomes" id="UP000308652"/>
    </source>
</evidence>
<gene>
    <name evidence="1" type="ORF">BDQ12DRAFT_729443</name>
</gene>
<protein>
    <submittedName>
        <fullName evidence="1">Uncharacterized protein</fullName>
    </submittedName>
</protein>
<dbReference type="EMBL" id="ML213733">
    <property type="protein sequence ID" value="TFK31562.1"/>
    <property type="molecule type" value="Genomic_DNA"/>
</dbReference>
<name>A0A5C3LFS5_9AGAR</name>
<accession>A0A5C3LFS5</accession>
<sequence>MPPTHESGGTPHPAISRSITLYMGTTPSTKVKTARESLQSKSLLPPGQSIKLDSLTIAETLEKLATMQDSVKRLTHSEIAVVLIAAAMILREVEKGEQSREEKNMGEITNAVNLNLQSHLDEMKSLSDMLKNDIIKIIKTQLDSLVAKKDNLAQQASNTLTKINEKITIAQTPLTNPTGW</sequence>
<keyword evidence="2" id="KW-1185">Reference proteome</keyword>